<dbReference type="Proteomes" id="UP000664781">
    <property type="component" value="Unassembled WGS sequence"/>
</dbReference>
<evidence type="ECO:0000313" key="2">
    <source>
        <dbReference type="EMBL" id="MBO0654520.1"/>
    </source>
</evidence>
<gene>
    <name evidence="2" type="ORF">J1792_17545</name>
</gene>
<proteinExistence type="predicted"/>
<dbReference type="AlphaFoldDB" id="A0A939FR86"/>
<evidence type="ECO:0000313" key="3">
    <source>
        <dbReference type="Proteomes" id="UP000664781"/>
    </source>
</evidence>
<dbReference type="RefSeq" id="WP_207247654.1">
    <property type="nucleotide sequence ID" value="NZ_JAFMOF010000002.1"/>
</dbReference>
<organism evidence="2 3">
    <name type="scientific">Streptomyces triculaminicus</name>
    <dbReference type="NCBI Taxonomy" id="2816232"/>
    <lineage>
        <taxon>Bacteria</taxon>
        <taxon>Bacillati</taxon>
        <taxon>Actinomycetota</taxon>
        <taxon>Actinomycetes</taxon>
        <taxon>Kitasatosporales</taxon>
        <taxon>Streptomycetaceae</taxon>
        <taxon>Streptomyces</taxon>
    </lineage>
</organism>
<evidence type="ECO:0008006" key="4">
    <source>
        <dbReference type="Google" id="ProtNLM"/>
    </source>
</evidence>
<protein>
    <recommendedName>
        <fullName evidence="4">Guanylate cyclase domain-containing protein</fullName>
    </recommendedName>
</protein>
<feature type="compositionally biased region" description="Polar residues" evidence="1">
    <location>
        <begin position="213"/>
        <end position="229"/>
    </location>
</feature>
<evidence type="ECO:0000256" key="1">
    <source>
        <dbReference type="SAM" id="MobiDB-lite"/>
    </source>
</evidence>
<keyword evidence="3" id="KW-1185">Reference proteome</keyword>
<comment type="caution">
    <text evidence="2">The sequence shown here is derived from an EMBL/GenBank/DDBJ whole genome shotgun (WGS) entry which is preliminary data.</text>
</comment>
<sequence>MTPSWEPLWPYRAVLAVDARNFSAHNSTGMQQVNAVIQQVLAQALSAVGLSARWEQRAFPQHTGDGYVAGMDPEVLPGLVGCFPDALSQVLHDYRRHNPGQPALQLRVSIHVGPLPPTGLGVPMVETHRLLDHDALRDLLARANPELTNTAVVISQRVHEDVFRSGLATGGTLPAHYARSLAKVKTFEQPAWLHVPGLDWGLADPAIFETADAGTQQSASQPSSRTPSEAQAQASSPAPAAVSFTQNGDGNVQGQHQHFNGFGGLR</sequence>
<name>A0A939FR86_9ACTN</name>
<accession>A0A939FR86</accession>
<reference evidence="2" key="1">
    <citation type="submission" date="2021-03" db="EMBL/GenBank/DDBJ databases">
        <title>Streptomyces strains.</title>
        <authorList>
            <person name="Lund M.B."/>
            <person name="Toerring T."/>
        </authorList>
    </citation>
    <scope>NUCLEOTIDE SEQUENCE</scope>
    <source>
        <strain evidence="2">JCM 4242</strain>
    </source>
</reference>
<feature type="region of interest" description="Disordered" evidence="1">
    <location>
        <begin position="212"/>
        <end position="266"/>
    </location>
</feature>
<dbReference type="EMBL" id="JAFMOF010000002">
    <property type="protein sequence ID" value="MBO0654520.1"/>
    <property type="molecule type" value="Genomic_DNA"/>
</dbReference>
<feature type="compositionally biased region" description="Low complexity" evidence="1">
    <location>
        <begin position="230"/>
        <end position="241"/>
    </location>
</feature>
<feature type="compositionally biased region" description="Polar residues" evidence="1">
    <location>
        <begin position="243"/>
        <end position="252"/>
    </location>
</feature>